<sequence>MIKEELLCFMEETKRPKRGENDKINKRSSDVPGGSSQGKAVCSEARVGRSFRPQLPERNREMATQTRA</sequence>
<evidence type="ECO:0000313" key="3">
    <source>
        <dbReference type="Proteomes" id="UP001187343"/>
    </source>
</evidence>
<feature type="region of interest" description="Disordered" evidence="1">
    <location>
        <begin position="1"/>
        <end position="68"/>
    </location>
</feature>
<keyword evidence="3" id="KW-1185">Reference proteome</keyword>
<comment type="caution">
    <text evidence="2">The sequence shown here is derived from an EMBL/GenBank/DDBJ whole genome shotgun (WGS) entry which is preliminary data.</text>
</comment>
<accession>A0AA88P837</accession>
<reference evidence="2" key="1">
    <citation type="submission" date="2023-08" db="EMBL/GenBank/DDBJ databases">
        <title>Chromosome-level Genome Assembly of mud carp (Cirrhinus molitorella).</title>
        <authorList>
            <person name="Liu H."/>
        </authorList>
    </citation>
    <scope>NUCLEOTIDE SEQUENCE</scope>
    <source>
        <strain evidence="2">Prfri</strain>
        <tissue evidence="2">Muscle</tissue>
    </source>
</reference>
<dbReference type="EMBL" id="JAUYZG010000021">
    <property type="protein sequence ID" value="KAK2874868.1"/>
    <property type="molecule type" value="Genomic_DNA"/>
</dbReference>
<evidence type="ECO:0000256" key="1">
    <source>
        <dbReference type="SAM" id="MobiDB-lite"/>
    </source>
</evidence>
<gene>
    <name evidence="2" type="ORF">Q8A67_022021</name>
</gene>
<feature type="compositionally biased region" description="Basic and acidic residues" evidence="1">
    <location>
        <begin position="1"/>
        <end position="29"/>
    </location>
</feature>
<proteinExistence type="predicted"/>
<organism evidence="2 3">
    <name type="scientific">Cirrhinus molitorella</name>
    <name type="common">mud carp</name>
    <dbReference type="NCBI Taxonomy" id="172907"/>
    <lineage>
        <taxon>Eukaryota</taxon>
        <taxon>Metazoa</taxon>
        <taxon>Chordata</taxon>
        <taxon>Craniata</taxon>
        <taxon>Vertebrata</taxon>
        <taxon>Euteleostomi</taxon>
        <taxon>Actinopterygii</taxon>
        <taxon>Neopterygii</taxon>
        <taxon>Teleostei</taxon>
        <taxon>Ostariophysi</taxon>
        <taxon>Cypriniformes</taxon>
        <taxon>Cyprinidae</taxon>
        <taxon>Labeoninae</taxon>
        <taxon>Labeonini</taxon>
        <taxon>Cirrhinus</taxon>
    </lineage>
</organism>
<dbReference type="Proteomes" id="UP001187343">
    <property type="component" value="Unassembled WGS sequence"/>
</dbReference>
<name>A0AA88P837_9TELE</name>
<dbReference type="AlphaFoldDB" id="A0AA88P837"/>
<protein>
    <submittedName>
        <fullName evidence="2">Uncharacterized protein</fullName>
    </submittedName>
</protein>
<evidence type="ECO:0000313" key="2">
    <source>
        <dbReference type="EMBL" id="KAK2874868.1"/>
    </source>
</evidence>